<proteinExistence type="predicted"/>
<sequence length="193" mass="21430">DEPPPGNSLRSLRSVKRENSTSSIGSAASGRSNGSARKPQRRPGVVGYVSFTMEEGEVVGAPRTSKRLKRKRGESSEYVKVNHLLVTRAHRDEGLGVLLLTAVLHRVKCLDPDYAREIFLTVVQKNAQAVGLYQRLGLKVIGQNTTHLAKGKSDKSRPIVWYQMGLSNDRNGSHEEQRPRIAMLEDEDSDQEL</sequence>
<feature type="non-terminal residue" evidence="3">
    <location>
        <position position="193"/>
    </location>
</feature>
<organism evidence="3 4">
    <name type="scientific">Polarella glacialis</name>
    <name type="common">Dinoflagellate</name>
    <dbReference type="NCBI Taxonomy" id="89957"/>
    <lineage>
        <taxon>Eukaryota</taxon>
        <taxon>Sar</taxon>
        <taxon>Alveolata</taxon>
        <taxon>Dinophyceae</taxon>
        <taxon>Suessiales</taxon>
        <taxon>Suessiaceae</taxon>
        <taxon>Polarella</taxon>
    </lineage>
</organism>
<evidence type="ECO:0000313" key="4">
    <source>
        <dbReference type="Proteomes" id="UP000626109"/>
    </source>
</evidence>
<gene>
    <name evidence="3" type="ORF">PGLA2088_LOCUS47983</name>
</gene>
<reference evidence="3" key="1">
    <citation type="submission" date="2021-02" db="EMBL/GenBank/DDBJ databases">
        <authorList>
            <person name="Dougan E. K."/>
            <person name="Rhodes N."/>
            <person name="Thang M."/>
            <person name="Chan C."/>
        </authorList>
    </citation>
    <scope>NUCLEOTIDE SEQUENCE</scope>
</reference>
<dbReference type="EMBL" id="CAJNNW010036579">
    <property type="protein sequence ID" value="CAE8735717.1"/>
    <property type="molecule type" value="Genomic_DNA"/>
</dbReference>
<feature type="region of interest" description="Disordered" evidence="1">
    <location>
        <begin position="1"/>
        <end position="44"/>
    </location>
</feature>
<dbReference type="InterPro" id="IPR016181">
    <property type="entry name" value="Acyl_CoA_acyltransferase"/>
</dbReference>
<evidence type="ECO:0000313" key="3">
    <source>
        <dbReference type="EMBL" id="CAE8735717.1"/>
    </source>
</evidence>
<feature type="region of interest" description="Disordered" evidence="1">
    <location>
        <begin position="168"/>
        <end position="193"/>
    </location>
</feature>
<dbReference type="Gene3D" id="3.40.630.30">
    <property type="match status" value="1"/>
</dbReference>
<feature type="compositionally biased region" description="Acidic residues" evidence="1">
    <location>
        <begin position="184"/>
        <end position="193"/>
    </location>
</feature>
<dbReference type="SUPFAM" id="SSF55729">
    <property type="entry name" value="Acyl-CoA N-acyltransferases (Nat)"/>
    <property type="match status" value="1"/>
</dbReference>
<feature type="compositionally biased region" description="Low complexity" evidence="1">
    <location>
        <begin position="20"/>
        <end position="36"/>
    </location>
</feature>
<dbReference type="PROSITE" id="PS51186">
    <property type="entry name" value="GNAT"/>
    <property type="match status" value="1"/>
</dbReference>
<dbReference type="AlphaFoldDB" id="A0A813LQV5"/>
<evidence type="ECO:0000256" key="1">
    <source>
        <dbReference type="SAM" id="MobiDB-lite"/>
    </source>
</evidence>
<dbReference type="Pfam" id="PF00583">
    <property type="entry name" value="Acetyltransf_1"/>
    <property type="match status" value="1"/>
</dbReference>
<protein>
    <recommendedName>
        <fullName evidence="2">N-acetyltransferase domain-containing protein</fullName>
    </recommendedName>
</protein>
<feature type="domain" description="N-acetyltransferase" evidence="2">
    <location>
        <begin position="7"/>
        <end position="169"/>
    </location>
</feature>
<dbReference type="Proteomes" id="UP000626109">
    <property type="component" value="Unassembled WGS sequence"/>
</dbReference>
<comment type="caution">
    <text evidence="3">The sequence shown here is derived from an EMBL/GenBank/DDBJ whole genome shotgun (WGS) entry which is preliminary data.</text>
</comment>
<dbReference type="InterPro" id="IPR000182">
    <property type="entry name" value="GNAT_dom"/>
</dbReference>
<evidence type="ECO:0000259" key="2">
    <source>
        <dbReference type="PROSITE" id="PS51186"/>
    </source>
</evidence>
<accession>A0A813LQV5</accession>
<dbReference type="GO" id="GO:0016747">
    <property type="term" value="F:acyltransferase activity, transferring groups other than amino-acyl groups"/>
    <property type="evidence" value="ECO:0007669"/>
    <property type="project" value="InterPro"/>
</dbReference>
<name>A0A813LQV5_POLGL</name>